<name>A0ACC0KVR7_CHOFU</name>
<proteinExistence type="predicted"/>
<protein>
    <submittedName>
        <fullName evidence="1">Uncharacterized protein</fullName>
    </submittedName>
</protein>
<comment type="caution">
    <text evidence="1">The sequence shown here is derived from an EMBL/GenBank/DDBJ whole genome shotgun (WGS) entry which is preliminary data.</text>
</comment>
<evidence type="ECO:0000313" key="1">
    <source>
        <dbReference type="EMBL" id="KAI8440271.1"/>
    </source>
</evidence>
<dbReference type="Proteomes" id="UP001064048">
    <property type="component" value="Chromosome 2"/>
</dbReference>
<evidence type="ECO:0000313" key="2">
    <source>
        <dbReference type="Proteomes" id="UP001064048"/>
    </source>
</evidence>
<organism evidence="1 2">
    <name type="scientific">Choristoneura fumiferana</name>
    <name type="common">Spruce budworm moth</name>
    <name type="synonym">Archips fumiferana</name>
    <dbReference type="NCBI Taxonomy" id="7141"/>
    <lineage>
        <taxon>Eukaryota</taxon>
        <taxon>Metazoa</taxon>
        <taxon>Ecdysozoa</taxon>
        <taxon>Arthropoda</taxon>
        <taxon>Hexapoda</taxon>
        <taxon>Insecta</taxon>
        <taxon>Pterygota</taxon>
        <taxon>Neoptera</taxon>
        <taxon>Endopterygota</taxon>
        <taxon>Lepidoptera</taxon>
        <taxon>Glossata</taxon>
        <taxon>Ditrysia</taxon>
        <taxon>Tortricoidea</taxon>
        <taxon>Tortricidae</taxon>
        <taxon>Tortricinae</taxon>
        <taxon>Choristoneura</taxon>
    </lineage>
</organism>
<reference evidence="1 2" key="1">
    <citation type="journal article" date="2022" name="Genome Biol. Evol.">
        <title>The Spruce Budworm Genome: Reconstructing the Evolutionary History of Antifreeze Proteins.</title>
        <authorList>
            <person name="Beliveau C."/>
            <person name="Gagne P."/>
            <person name="Picq S."/>
            <person name="Vernygora O."/>
            <person name="Keeling C.I."/>
            <person name="Pinkney K."/>
            <person name="Doucet D."/>
            <person name="Wen F."/>
            <person name="Johnston J.S."/>
            <person name="Maaroufi H."/>
            <person name="Boyle B."/>
            <person name="Laroche J."/>
            <person name="Dewar K."/>
            <person name="Juretic N."/>
            <person name="Blackburn G."/>
            <person name="Nisole A."/>
            <person name="Brunet B."/>
            <person name="Brandao M."/>
            <person name="Lumley L."/>
            <person name="Duan J."/>
            <person name="Quan G."/>
            <person name="Lucarotti C.J."/>
            <person name="Roe A.D."/>
            <person name="Sperling F.A.H."/>
            <person name="Levesque R.C."/>
            <person name="Cusson M."/>
        </authorList>
    </citation>
    <scope>NUCLEOTIDE SEQUENCE [LARGE SCALE GENOMIC DNA]</scope>
    <source>
        <strain evidence="1">Glfc:IPQL:Cfum</strain>
    </source>
</reference>
<accession>A0ACC0KVR7</accession>
<gene>
    <name evidence="1" type="ORF">MSG28_001634</name>
</gene>
<dbReference type="EMBL" id="CM046102">
    <property type="protein sequence ID" value="KAI8440271.1"/>
    <property type="molecule type" value="Genomic_DNA"/>
</dbReference>
<keyword evidence="2" id="KW-1185">Reference proteome</keyword>
<sequence>MAPGNNERHPSHTGTIPKTKARNNCNVPQEAVTPTRRDMASNLVTTSLDWVPVSEYNTRTNYNQTRKQTNNTSDQELTDLDNSVSFESGFGRFVPVRPQPRALPLNVQNRENLTNDQHDDVAGSSMTGHTLHPYAHQMQNGLVPHSNHVNHAAAAVMIVNPTTPNALTANMSQPFNAPNQNRKNLTNNLNPTRNNFDGNHTSNNNATVPVSNSRSGTKTVNLINNMYDQGQGSLNNLNENNHVHRESARALGEAIVAACPDTAAVERRLGQIREYIRVTSSLVDTMRNSEDEAFIEHTKEEYDELVEMVMKLKESETKLEKVLTEEPDNVEVPAEEADSGAQAAPADPAGDATGIVPEMNISEDETCCEKSIIDTGVSCTKNLKKVTNLENEQLNKSLHCAKNSQEALANQDASDVCGATSDSAQPILELICDKRKPDDNNTLEIIEIESIPYGDNESKTHDRHLNEVLRKNIISCVEKVALIEEMKNKNCNSSNIEDQEIVVRPVSVQSNGSAYSENELWQNEIKNKMELSQRRLTALKQQQKRLLKYQEEAKQQLEEMNRERQSQEALPSTSLDNFGGMQSHPMNGNYNHRMYAANQIGVATTLPHSTEALQAPNTSSNANSEHGHSAHSNSQDDRFSHRDANIASSEEAGGGARDSDAEEDDALLSERGQFQKLQMATHLGSSNNTYSSSGEDSGDEEPSLNKSEGGGSIGGWSNEGSVCRVRNSLPQRHKFTNEQHSQQHLQQSQQHLQQSQQHMQQHLQPHPQHSHQHSQQHPQHSQQHPQQHSQQHVQHHPQQMKLRMETEKIVGERARIKDLISNKESSRKQKKVNEQPSSGSWGCAGPAERRQMQLRAAEAQKVAADSRTASVVNQSYNSEQEEPDSRSEQILLDSQNSRDTDNFRACPQGGDSALGARSVNTIPSQLGSAYCSDSDSASRTKSNQRSRARRRQPQDRLSEDNNLKILSTCHIHIYHRHTGIIIKLISHSQTMERLLGTPQMAFPPSMPMNMMMPYERWRAETASHTLNNQVPPGNRANNYWDNFRRKFILAMIHNKRYLLPAEFAICEQQNERGRAPVAGRRAAAPAGVPLAQRAAARAAAAQAEHRARAPAPHAPSPRRNLYERSLSFSSAPDVLNVNVDSPAPPDDPPAAAAAAPAPAPAAAASNLNLHRPDAAFRNLNIADPIPEIIQAHSNNLNTPADTKRKSSSKLPAKNSTNRRNLALDYAQSNINIAGPSHAQNPNLASTGRDVRDKAASKLFDLLRENVYSEVTALIGVNESHPDFLIQLFKELQLISSDPLRQRVLQSIRNVLSQYGAMLDGQTNDLPQDERLDAAVTTTSDAGEHEPTLPAPSACSSSMQYENGIVRFLYLKSDEICTPELLEALAAQVTNGGLDGRPIQISKKRLLDFLSKYEGMRVCNVSNDIIESLPLVVSGVSDGDESAQLAGELAESSMLQDVAGALNLFSASDPQLHPLNACPYDMWRVDVDGADRDDGGSPRSSREGKVDLINCSEMLNGDLAEADQTCRAEPRDDRAADALPDVVDTEEATPTEAEAEWLGLDRVPTRLHMGESSERQKGEVNIILNLELPVEIPNLKLGRQYTELKHLHTICTGSSRPLRYDVKIWPTETKKLSRCFGTSYYFYDKSEPKKDAVQLQKEVQNQKSVKIETQKAPSGITVKAETDEDNVVTKVTIQKSEAPAPKAVPPVKKRLLIDFSASYTERNFITPMRAMTEYLLKQSDLETLPKVLRRSPYEAEPPITVYYRKDVEAKAIEVWDVFTVKRRLRNYRREMSHKKEAEAEESGLKTRSGRVVLTAIGINGCNFLFKLCAWCYTGSHSLFSECIHSLADTVNQLILAYGIHKSVQMADPDHPYGYTNMRYVSSLISGVGIFCVGSGLSFYHGVTGILDPQPLHDFYWAYFVLGGAVVSEGATLMVALNAVRKGAKEADTPLYEYIMRSSDPSVNVVLMEDTAAVAGVVVAASCMAMSQYTGNPLFDAVGSILVGTLLGGVASFIILSNVGALVGRSIPQEQLDEINSVLERDFMIRAIHDVKGIDMGSNLIRYKAEVDFDGRALTRSYLEKHDLNALLEDMKKIQTIDDVEAFLLKHGENIVDMLGGEIDRIELKLRKKFPQIRHCDLEIL</sequence>